<dbReference type="PROSITE" id="PS50297">
    <property type="entry name" value="ANK_REP_REGION"/>
    <property type="match status" value="1"/>
</dbReference>
<evidence type="ECO:0000256" key="2">
    <source>
        <dbReference type="ARBA" id="ARBA00023043"/>
    </source>
</evidence>
<evidence type="ECO:0000313" key="6">
    <source>
        <dbReference type="Proteomes" id="UP000030765"/>
    </source>
</evidence>
<dbReference type="EMBL" id="ATLV01022899">
    <property type="status" value="NOT_ANNOTATED_CDS"/>
    <property type="molecule type" value="Genomic_DNA"/>
</dbReference>
<evidence type="ECO:0000313" key="4">
    <source>
        <dbReference type="EMBL" id="KFB48079.1"/>
    </source>
</evidence>
<reference evidence="5" key="2">
    <citation type="submission" date="2020-05" db="UniProtKB">
        <authorList>
            <consortium name="EnsemblMetazoa"/>
        </authorList>
    </citation>
    <scope>IDENTIFICATION</scope>
</reference>
<dbReference type="Pfam" id="PF13637">
    <property type="entry name" value="Ank_4"/>
    <property type="match status" value="1"/>
</dbReference>
<evidence type="ECO:0000313" key="5">
    <source>
        <dbReference type="EnsemblMetazoa" id="ASIC016050-PA"/>
    </source>
</evidence>
<dbReference type="Pfam" id="PF12796">
    <property type="entry name" value="Ank_2"/>
    <property type="match status" value="2"/>
</dbReference>
<protein>
    <submittedName>
        <fullName evidence="4">AGAP004935-PA-like protein</fullName>
    </submittedName>
</protein>
<dbReference type="Gene3D" id="1.25.40.20">
    <property type="entry name" value="Ankyrin repeat-containing domain"/>
    <property type="match status" value="4"/>
</dbReference>
<name>A0A084WCY5_ANOSI</name>
<sequence length="856" mass="99140">MNISIFHKNGFKSDRFHWAAANDWVGEVQKCLQENMNPYRPNKNGLTPLHAAIGNQAFRVTNVLLEQYSNELALVKEHMRNRFLWKMECNYWNKRPILIAWTEEECQHVQSVASTCPAAIPLNVQIFVFLRIPSEGVRLVALDVCTKEKWPAVLRFIRQILPNGVLSLDKSDFRTDCMSYLQAACYVGNKHLLETLLSSGAQLSATGDRGKTPLLTACNALRKDIIKLLLTKYIQRYDPTACDDEQRNAFHIVARKNHPEMTDFVLKALIRYRVLNFGETESEAFNRTFRYEYIEYEYLSMWSLLPANMKKKCSEYAVQYRMDLTYTWRYTLHVLDLIANKLALNYCFEEIRTNLDILRIETHRDSTNILHALLQYGHIEFVEELYQQNPSIKTVFNTQGAVQVLTGALRSHNVKLLGFILQHHKDYFQSEAKQLEEGVITYTWFDIAVYREPFSMLSEAFPEMREKISKTVELVEKTHNTITLDKLYTLLEKDFEQAILTQSEEVVVNEAGRNVLHQATDYDNQYLVEKLLESSVDLYRKDNEGNLPICHVSSVETGCKSGHEAKILSKLLALGFDVNQPTKDGNVPLSLASCCTVVAFLLQHGASLELIDGSALQGTLRYKRYCAVWTLIPKIAHFEWFEEMAHAYLPWMLGNQNRDFFTCSCGDQLEKYPDIRRKLYDSLYRHSKEQAADFFLKVCHRSMTWCARWFLDYGYDIDFERCNEYGYTPLLGLLSYMEEPNHDIVERLIVEKGVNVNATNDRKQNALLLIASPFRSAQWYGYTLRTIELLLDHGAELNAQDENGNSALHCAFEENQMELVELLIERGADVKLRNAENELPYQKCDKRNVMLYKFLG</sequence>
<dbReference type="PANTHER" id="PTHR24198">
    <property type="entry name" value="ANKYRIN REPEAT AND PROTEIN KINASE DOMAIN-CONTAINING PROTEIN"/>
    <property type="match status" value="1"/>
</dbReference>
<keyword evidence="1" id="KW-0677">Repeat</keyword>
<proteinExistence type="predicted"/>
<dbReference type="Proteomes" id="UP000030765">
    <property type="component" value="Unassembled WGS sequence"/>
</dbReference>
<dbReference type="EnsemblMetazoa" id="ASIC016050-RA">
    <property type="protein sequence ID" value="ASIC016050-PA"/>
    <property type="gene ID" value="ASIC016050"/>
</dbReference>
<dbReference type="PROSITE" id="PS50088">
    <property type="entry name" value="ANK_REPEAT"/>
    <property type="match status" value="2"/>
</dbReference>
<dbReference type="SUPFAM" id="SSF48403">
    <property type="entry name" value="Ankyrin repeat"/>
    <property type="match status" value="3"/>
</dbReference>
<feature type="repeat" description="ANK" evidence="3">
    <location>
        <begin position="511"/>
        <end position="543"/>
    </location>
</feature>
<evidence type="ECO:0000256" key="1">
    <source>
        <dbReference type="ARBA" id="ARBA00022737"/>
    </source>
</evidence>
<dbReference type="VEuPathDB" id="VectorBase:ASIC016050"/>
<reference evidence="4 6" key="1">
    <citation type="journal article" date="2014" name="BMC Genomics">
        <title>Genome sequence of Anopheles sinensis provides insight into genetics basis of mosquito competence for malaria parasites.</title>
        <authorList>
            <person name="Zhou D."/>
            <person name="Zhang D."/>
            <person name="Ding G."/>
            <person name="Shi L."/>
            <person name="Hou Q."/>
            <person name="Ye Y."/>
            <person name="Xu Y."/>
            <person name="Zhou H."/>
            <person name="Xiong C."/>
            <person name="Li S."/>
            <person name="Yu J."/>
            <person name="Hong S."/>
            <person name="Yu X."/>
            <person name="Zou P."/>
            <person name="Chen C."/>
            <person name="Chang X."/>
            <person name="Wang W."/>
            <person name="Lv Y."/>
            <person name="Sun Y."/>
            <person name="Ma L."/>
            <person name="Shen B."/>
            <person name="Zhu C."/>
        </authorList>
    </citation>
    <scope>NUCLEOTIDE SEQUENCE [LARGE SCALE GENOMIC DNA]</scope>
</reference>
<accession>A0A084WCY5</accession>
<dbReference type="InterPro" id="IPR036770">
    <property type="entry name" value="Ankyrin_rpt-contain_sf"/>
</dbReference>
<organism evidence="4">
    <name type="scientific">Anopheles sinensis</name>
    <name type="common">Mosquito</name>
    <dbReference type="NCBI Taxonomy" id="74873"/>
    <lineage>
        <taxon>Eukaryota</taxon>
        <taxon>Metazoa</taxon>
        <taxon>Ecdysozoa</taxon>
        <taxon>Arthropoda</taxon>
        <taxon>Hexapoda</taxon>
        <taxon>Insecta</taxon>
        <taxon>Pterygota</taxon>
        <taxon>Neoptera</taxon>
        <taxon>Endopterygota</taxon>
        <taxon>Diptera</taxon>
        <taxon>Nematocera</taxon>
        <taxon>Culicoidea</taxon>
        <taxon>Culicidae</taxon>
        <taxon>Anophelinae</taxon>
        <taxon>Anopheles</taxon>
    </lineage>
</organism>
<dbReference type="SMART" id="SM00248">
    <property type="entry name" value="ANK"/>
    <property type="match status" value="10"/>
</dbReference>
<dbReference type="VEuPathDB" id="VectorBase:ASIS006840"/>
<dbReference type="InterPro" id="IPR002110">
    <property type="entry name" value="Ankyrin_rpt"/>
</dbReference>
<dbReference type="EMBL" id="KE525337">
    <property type="protein sequence ID" value="KFB48079.1"/>
    <property type="molecule type" value="Genomic_DNA"/>
</dbReference>
<dbReference type="STRING" id="74873.A0A084WCY5"/>
<gene>
    <name evidence="4" type="ORF">ZHAS_00016050</name>
</gene>
<dbReference type="OMA" id="ARWFLDY"/>
<dbReference type="OrthoDB" id="7730269at2759"/>
<dbReference type="AlphaFoldDB" id="A0A084WCY5"/>
<keyword evidence="2 3" id="KW-0040">ANK repeat</keyword>
<dbReference type="PANTHER" id="PTHR24198:SF165">
    <property type="entry name" value="ANKYRIN REPEAT-CONTAINING PROTEIN-RELATED"/>
    <property type="match status" value="1"/>
</dbReference>
<evidence type="ECO:0000256" key="3">
    <source>
        <dbReference type="PROSITE-ProRule" id="PRU00023"/>
    </source>
</evidence>
<feature type="repeat" description="ANK" evidence="3">
    <location>
        <begin position="803"/>
        <end position="835"/>
    </location>
</feature>
<keyword evidence="6" id="KW-1185">Reference proteome</keyword>